<dbReference type="InterPro" id="IPR011701">
    <property type="entry name" value="MFS"/>
</dbReference>
<dbReference type="Proteomes" id="UP000595847">
    <property type="component" value="Chromosome"/>
</dbReference>
<evidence type="ECO:0000313" key="8">
    <source>
        <dbReference type="EMBL" id="QQE73476.1"/>
    </source>
</evidence>
<organism evidence="8 10">
    <name type="scientific">Brevibacillus composti</name>
    <dbReference type="NCBI Taxonomy" id="2796470"/>
    <lineage>
        <taxon>Bacteria</taxon>
        <taxon>Bacillati</taxon>
        <taxon>Bacillota</taxon>
        <taxon>Bacilli</taxon>
        <taxon>Bacillales</taxon>
        <taxon>Paenibacillaceae</taxon>
        <taxon>Brevibacillus</taxon>
    </lineage>
</organism>
<dbReference type="GO" id="GO:0022857">
    <property type="term" value="F:transmembrane transporter activity"/>
    <property type="evidence" value="ECO:0007669"/>
    <property type="project" value="InterPro"/>
</dbReference>
<reference evidence="8 10" key="1">
    <citation type="submission" date="2020-12" db="EMBL/GenBank/DDBJ databases">
        <title>strain FJAT-54423T represents a novel species of the genus Brevibacillus.</title>
        <authorList>
            <person name="Tang R."/>
        </authorList>
    </citation>
    <scope>NUCLEOTIDE SEQUENCE [LARGE SCALE GENOMIC DNA]</scope>
    <source>
        <strain evidence="8 10">FJAT-54423</strain>
    </source>
</reference>
<feature type="transmembrane region" description="Helical" evidence="6">
    <location>
        <begin position="36"/>
        <end position="55"/>
    </location>
</feature>
<proteinExistence type="predicted"/>
<keyword evidence="2" id="KW-0813">Transport</keyword>
<dbReference type="GO" id="GO:0005886">
    <property type="term" value="C:plasma membrane"/>
    <property type="evidence" value="ECO:0007669"/>
    <property type="project" value="UniProtKB-SubCell"/>
</dbReference>
<evidence type="ECO:0000256" key="2">
    <source>
        <dbReference type="ARBA" id="ARBA00022448"/>
    </source>
</evidence>
<evidence type="ECO:0000256" key="5">
    <source>
        <dbReference type="ARBA" id="ARBA00023136"/>
    </source>
</evidence>
<reference evidence="9" key="2">
    <citation type="submission" date="2021-04" db="EMBL/GenBank/DDBJ databases">
        <title>Brevibacillus composti FJAT-54423, complete genome.</title>
        <authorList>
            <person name="Tang R."/>
        </authorList>
    </citation>
    <scope>NUCLEOTIDE SEQUENCE</scope>
    <source>
        <strain evidence="9">FJAT-54424</strain>
    </source>
</reference>
<dbReference type="Gene3D" id="1.20.1250.20">
    <property type="entry name" value="MFS general substrate transporter like domains"/>
    <property type="match status" value="1"/>
</dbReference>
<evidence type="ECO:0000256" key="4">
    <source>
        <dbReference type="ARBA" id="ARBA00022989"/>
    </source>
</evidence>
<evidence type="ECO:0000313" key="11">
    <source>
        <dbReference type="Proteomes" id="UP000677234"/>
    </source>
</evidence>
<evidence type="ECO:0000313" key="9">
    <source>
        <dbReference type="EMBL" id="QUO40558.1"/>
    </source>
</evidence>
<dbReference type="EMBL" id="CP066308">
    <property type="protein sequence ID" value="QQE73476.1"/>
    <property type="molecule type" value="Genomic_DNA"/>
</dbReference>
<dbReference type="AlphaFoldDB" id="A0A7T5EIX5"/>
<dbReference type="KEGG" id="bcop:JD108_16485"/>
<evidence type="ECO:0000259" key="7">
    <source>
        <dbReference type="PROSITE" id="PS50850"/>
    </source>
</evidence>
<dbReference type="RefSeq" id="WP_198827084.1">
    <property type="nucleotide sequence ID" value="NZ_CP066308.1"/>
</dbReference>
<dbReference type="Proteomes" id="UP000677234">
    <property type="component" value="Chromosome"/>
</dbReference>
<sequence>MQGSEIGFISSLVAWASIPGALIISRISDKLGKRKGLALLLIPCAIPSIVLTVYVQNYTVLILSLIFYGLTGKLALDPILVSIVADNAPKEG</sequence>
<protein>
    <submittedName>
        <fullName evidence="8">MFS transporter</fullName>
    </submittedName>
</protein>
<keyword evidence="11" id="KW-1185">Reference proteome</keyword>
<keyword evidence="3 6" id="KW-0812">Transmembrane</keyword>
<keyword evidence="5 6" id="KW-0472">Membrane</keyword>
<dbReference type="Pfam" id="PF07690">
    <property type="entry name" value="MFS_1"/>
    <property type="match status" value="1"/>
</dbReference>
<comment type="subcellular location">
    <subcellularLocation>
        <location evidence="1">Cell membrane</location>
        <topology evidence="1">Multi-pass membrane protein</topology>
    </subcellularLocation>
</comment>
<dbReference type="PROSITE" id="PS50850">
    <property type="entry name" value="MFS"/>
    <property type="match status" value="1"/>
</dbReference>
<dbReference type="InterPro" id="IPR020846">
    <property type="entry name" value="MFS_dom"/>
</dbReference>
<name>A0A7T5EIX5_9BACL</name>
<feature type="transmembrane region" description="Helical" evidence="6">
    <location>
        <begin position="6"/>
        <end position="24"/>
    </location>
</feature>
<feature type="domain" description="Major facilitator superfamily (MFS) profile" evidence="7">
    <location>
        <begin position="1"/>
        <end position="92"/>
    </location>
</feature>
<dbReference type="InterPro" id="IPR036259">
    <property type="entry name" value="MFS_trans_sf"/>
</dbReference>
<evidence type="ECO:0000313" key="10">
    <source>
        <dbReference type="Proteomes" id="UP000595847"/>
    </source>
</evidence>
<evidence type="ECO:0000256" key="3">
    <source>
        <dbReference type="ARBA" id="ARBA00022692"/>
    </source>
</evidence>
<dbReference type="SUPFAM" id="SSF103473">
    <property type="entry name" value="MFS general substrate transporter"/>
    <property type="match status" value="1"/>
</dbReference>
<evidence type="ECO:0000256" key="6">
    <source>
        <dbReference type="SAM" id="Phobius"/>
    </source>
</evidence>
<feature type="transmembrane region" description="Helical" evidence="6">
    <location>
        <begin position="61"/>
        <end position="85"/>
    </location>
</feature>
<accession>A0A7T5EIX5</accession>
<dbReference type="EMBL" id="CP073708">
    <property type="protein sequence ID" value="QUO40558.1"/>
    <property type="molecule type" value="Genomic_DNA"/>
</dbReference>
<keyword evidence="4 6" id="KW-1133">Transmembrane helix</keyword>
<evidence type="ECO:0000256" key="1">
    <source>
        <dbReference type="ARBA" id="ARBA00004651"/>
    </source>
</evidence>
<gene>
    <name evidence="8" type="ORF">JD108_16485</name>
    <name evidence="9" type="ORF">KDJ56_16430</name>
</gene>